<sequence>MGTDVSHLHALEHLLSYFQQSANTGTWISPECKGNAFECYVDANWGGKGNQSTHGFLMLYHGSPISLQSKRQETVAGSTCQAEYIALSFSAKECTWLSNLFLEITGIHTPQIISDNKDTINISSNVASRKQTQHLLQEFNYINELLCKGSITIEWILTKHQLADILTKALGRLNGQTFIDFIYKGHICGGECSET</sequence>
<evidence type="ECO:0000313" key="2">
    <source>
        <dbReference type="Proteomes" id="UP000765509"/>
    </source>
</evidence>
<reference evidence="1" key="1">
    <citation type="submission" date="2021-03" db="EMBL/GenBank/DDBJ databases">
        <title>Draft genome sequence of rust myrtle Austropuccinia psidii MF-1, a brazilian biotype.</title>
        <authorList>
            <person name="Quecine M.C."/>
            <person name="Pachon D.M.R."/>
            <person name="Bonatelli M.L."/>
            <person name="Correr F.H."/>
            <person name="Franceschini L.M."/>
            <person name="Leite T.F."/>
            <person name="Margarido G.R.A."/>
            <person name="Almeida C.A."/>
            <person name="Ferrarezi J.A."/>
            <person name="Labate C.A."/>
        </authorList>
    </citation>
    <scope>NUCLEOTIDE SEQUENCE</scope>
    <source>
        <strain evidence="1">MF-1</strain>
    </source>
</reference>
<dbReference type="Proteomes" id="UP000765509">
    <property type="component" value="Unassembled WGS sequence"/>
</dbReference>
<gene>
    <name evidence="1" type="ORF">O181_041473</name>
</gene>
<proteinExistence type="predicted"/>
<evidence type="ECO:0008006" key="3">
    <source>
        <dbReference type="Google" id="ProtNLM"/>
    </source>
</evidence>
<dbReference type="PANTHER" id="PTHR11439:SF463">
    <property type="entry name" value="REVERSE TRANSCRIPTASE TY1_COPIA-TYPE DOMAIN-CONTAINING PROTEIN"/>
    <property type="match status" value="1"/>
</dbReference>
<comment type="caution">
    <text evidence="1">The sequence shown here is derived from an EMBL/GenBank/DDBJ whole genome shotgun (WGS) entry which is preliminary data.</text>
</comment>
<dbReference type="AlphaFoldDB" id="A0A9Q3HDU1"/>
<dbReference type="EMBL" id="AVOT02016484">
    <property type="protein sequence ID" value="MBW0501758.1"/>
    <property type="molecule type" value="Genomic_DNA"/>
</dbReference>
<name>A0A9Q3HDU1_9BASI</name>
<organism evidence="1 2">
    <name type="scientific">Austropuccinia psidii MF-1</name>
    <dbReference type="NCBI Taxonomy" id="1389203"/>
    <lineage>
        <taxon>Eukaryota</taxon>
        <taxon>Fungi</taxon>
        <taxon>Dikarya</taxon>
        <taxon>Basidiomycota</taxon>
        <taxon>Pucciniomycotina</taxon>
        <taxon>Pucciniomycetes</taxon>
        <taxon>Pucciniales</taxon>
        <taxon>Sphaerophragmiaceae</taxon>
        <taxon>Austropuccinia</taxon>
    </lineage>
</organism>
<protein>
    <recommendedName>
        <fullName evidence="3">Copia protein</fullName>
    </recommendedName>
</protein>
<dbReference type="CDD" id="cd09272">
    <property type="entry name" value="RNase_HI_RT_Ty1"/>
    <property type="match status" value="1"/>
</dbReference>
<keyword evidence="2" id="KW-1185">Reference proteome</keyword>
<evidence type="ECO:0000313" key="1">
    <source>
        <dbReference type="EMBL" id="MBW0501758.1"/>
    </source>
</evidence>
<dbReference type="PANTHER" id="PTHR11439">
    <property type="entry name" value="GAG-POL-RELATED RETROTRANSPOSON"/>
    <property type="match status" value="1"/>
</dbReference>
<accession>A0A9Q3HDU1</accession>
<dbReference type="OrthoDB" id="3255262at2759"/>